<reference evidence="1" key="1">
    <citation type="submission" date="2020-04" db="EMBL/GenBank/DDBJ databases">
        <authorList>
            <person name="Alioto T."/>
            <person name="Alioto T."/>
            <person name="Gomez Garrido J."/>
        </authorList>
    </citation>
    <scope>NUCLEOTIDE SEQUENCE</scope>
    <source>
        <strain evidence="1">A484AB</strain>
    </source>
</reference>
<keyword evidence="2" id="KW-1185">Reference proteome</keyword>
<accession>A0A7D9E7M2</accession>
<proteinExistence type="predicted"/>
<name>A0A7D9E7M2_PARCT</name>
<dbReference type="Proteomes" id="UP001152795">
    <property type="component" value="Unassembled WGS sequence"/>
</dbReference>
<comment type="caution">
    <text evidence="1">The sequence shown here is derived from an EMBL/GenBank/DDBJ whole genome shotgun (WGS) entry which is preliminary data.</text>
</comment>
<protein>
    <submittedName>
        <fullName evidence="1">RNA-directed DNA polymerase from transposon X-element</fullName>
    </submittedName>
</protein>
<gene>
    <name evidence="1" type="ORF">PACLA_8A010794</name>
</gene>
<keyword evidence="1" id="KW-0808">Transferase</keyword>
<evidence type="ECO:0000313" key="2">
    <source>
        <dbReference type="Proteomes" id="UP001152795"/>
    </source>
</evidence>
<evidence type="ECO:0000313" key="1">
    <source>
        <dbReference type="EMBL" id="CAB4003028.1"/>
    </source>
</evidence>
<dbReference type="EMBL" id="CACRXK020004517">
    <property type="protein sequence ID" value="CAB4003028.1"/>
    <property type="molecule type" value="Genomic_DNA"/>
</dbReference>
<keyword evidence="1" id="KW-0695">RNA-directed DNA polymerase</keyword>
<keyword evidence="1" id="KW-0548">Nucleotidyltransferase</keyword>
<dbReference type="GO" id="GO:0003964">
    <property type="term" value="F:RNA-directed DNA polymerase activity"/>
    <property type="evidence" value="ECO:0007669"/>
    <property type="project" value="UniProtKB-KW"/>
</dbReference>
<organism evidence="1 2">
    <name type="scientific">Paramuricea clavata</name>
    <name type="common">Red gorgonian</name>
    <name type="synonym">Violescent sea-whip</name>
    <dbReference type="NCBI Taxonomy" id="317549"/>
    <lineage>
        <taxon>Eukaryota</taxon>
        <taxon>Metazoa</taxon>
        <taxon>Cnidaria</taxon>
        <taxon>Anthozoa</taxon>
        <taxon>Octocorallia</taxon>
        <taxon>Malacalcyonacea</taxon>
        <taxon>Plexauridae</taxon>
        <taxon>Paramuricea</taxon>
    </lineage>
</organism>
<sequence length="1344" mass="153856">MASKYKRPYRDFSRDFGFKHIFISFCNKTAGERQAELHTKVIEESCEDKRQCLVAFSSLLDELIALSCMSFQDAFDEYIGKIPSLACIKKDKHDIRCQFKDKILSKNGLPVLYLENNGSSFVMLQDRPLDKITLCQSLDQVLDAPRESGEDEVPNVFSSIPDIMELLSTAKDRAILTFVLSSVFSATKLSLAFGMQHQQTQNIKQKVDELLDQINDIRKEADGEAERKIEALISQLQLEIERDSDHLNLKRARLHKEQIEERSFEIELKRRLLDGMEGKSKSSAKKRLSKRLIKNWKNSLMSQKGKGEGRYRIDRGAEQAIYEVLQEQLKAHSQRWGEEGTGYLEHDKCLHSKEMRRIANTYLRKRGKKTIRSKETVRSWGRCRNRRSRQAKQHRGRNLWAHLRPQKKWKEGHINIHYNRAHIKNYTRFAFSNDNKERQPYVIRRAIDDKAYVRCGTSEGFSRPLHTPVQLSNEERRIKLPSSDYPDPVGYVAPGVVLLVNEMKETEHKGCDKFVPTSVTVSVTCKPKHIYSDLISTRYNFRSEHEVCDEDSYPKTCSFQDVEIFLTGLRDSVFQFQLMTIKDDYERVSEGGDHWAREKMRVQVLLEGLKIISASLEPYKKDELLQQVSTKVSSLNDTLKNIESELEAKKWDQCTMEVDYDAASELCKTIRHTLENNGLPKHRPLDIQTSDAGPGVSSHEKIVQIRMSEYFMLNCLDLQSRFHYAPGDSSSHIAEKVMRSLNECLGDGRSVKVPTASLLDQHDKLKLTQLNRDELQRLKEEAEAEIAKKCALEIKSRFDGKGCMGTSIHATVPFYESSKNFFFDEEFMLKCANANSATILETCAGKAYFLLVSKFFADHYILYDNGFEGIRDSCVNEDGLACTFHECFENKQILHNGWSGVPVTRIHPPIPDYSCQQEFHYLTPGQIFRGDITEKYGLRKELISETRKKDDFCPRKQLDNLVNSCGSPDLHLDATEEKSTGGDLVKTVKDRNDTLTKMMPKVDDFTSKYAGDDLRYSVVKEIKKRYNSQIKAFVSKKTNASARACEKAKTYEDIDCEKLVRTNELNKLYVSQLDLYLLTNLGLSRKNCDEKGFTKAKKIEEIKKHFYRSTDTKFSSKTACKKPQTSQTSPIINVAFQSHSTSSHSGVILQVPPWGGQVNTPFSGTLTLTNTCPIDNFLTIFYMLMKNHRNAMQHMLNSPELYAGTLVVIANLFDRSQFMEGKCEWLKLFPGKFNLTQNGSQLNLYGNEEELFVSRLFPVLGTTYRSICNSPHCPVTVKQNYSRAITLNAVDVPQPGFLQESLTQWMKTDLQTSTCGLRMNVLPPGAKHYLGSYIVQDPITGQMG</sequence>
<dbReference type="OrthoDB" id="6090131at2759"/>